<feature type="region of interest" description="Disordered" evidence="5">
    <location>
        <begin position="118"/>
        <end position="137"/>
    </location>
</feature>
<dbReference type="Proteomes" id="UP000824151">
    <property type="component" value="Unassembled WGS sequence"/>
</dbReference>
<feature type="domain" description="CopC" evidence="6">
    <location>
        <begin position="69"/>
        <end position="165"/>
    </location>
</feature>
<name>A0A9D1US57_9MICC</name>
<proteinExistence type="predicted"/>
<comment type="caution">
    <text evidence="7">The sequence shown here is derived from an EMBL/GenBank/DDBJ whole genome shotgun (WGS) entry which is preliminary data.</text>
</comment>
<evidence type="ECO:0000313" key="7">
    <source>
        <dbReference type="EMBL" id="HIW99413.1"/>
    </source>
</evidence>
<dbReference type="SUPFAM" id="SSF81296">
    <property type="entry name" value="E set domains"/>
    <property type="match status" value="1"/>
</dbReference>
<evidence type="ECO:0000256" key="5">
    <source>
        <dbReference type="SAM" id="MobiDB-lite"/>
    </source>
</evidence>
<feature type="compositionally biased region" description="Polar residues" evidence="5">
    <location>
        <begin position="1"/>
        <end position="10"/>
    </location>
</feature>
<comment type="subcellular location">
    <subcellularLocation>
        <location evidence="1">Cell envelope</location>
    </subcellularLocation>
</comment>
<feature type="region of interest" description="Disordered" evidence="5">
    <location>
        <begin position="161"/>
        <end position="233"/>
    </location>
</feature>
<dbReference type="GO" id="GO:0046688">
    <property type="term" value="P:response to copper ion"/>
    <property type="evidence" value="ECO:0007669"/>
    <property type="project" value="InterPro"/>
</dbReference>
<dbReference type="EMBL" id="DXGD01000169">
    <property type="protein sequence ID" value="HIW99413.1"/>
    <property type="molecule type" value="Genomic_DNA"/>
</dbReference>
<feature type="compositionally biased region" description="Acidic residues" evidence="5">
    <location>
        <begin position="161"/>
        <end position="220"/>
    </location>
</feature>
<keyword evidence="4" id="KW-0186">Copper</keyword>
<accession>A0A9D1US57</accession>
<dbReference type="InterPro" id="IPR014756">
    <property type="entry name" value="Ig_E-set"/>
</dbReference>
<dbReference type="GO" id="GO:0005507">
    <property type="term" value="F:copper ion binding"/>
    <property type="evidence" value="ECO:0007669"/>
    <property type="project" value="InterPro"/>
</dbReference>
<feature type="compositionally biased region" description="Low complexity" evidence="5">
    <location>
        <begin position="11"/>
        <end position="35"/>
    </location>
</feature>
<dbReference type="Pfam" id="PF04234">
    <property type="entry name" value="CopC"/>
    <property type="match status" value="1"/>
</dbReference>
<dbReference type="GO" id="GO:0042597">
    <property type="term" value="C:periplasmic space"/>
    <property type="evidence" value="ECO:0007669"/>
    <property type="project" value="InterPro"/>
</dbReference>
<dbReference type="PANTHER" id="PTHR34820:SF4">
    <property type="entry name" value="INNER MEMBRANE PROTEIN YEBZ"/>
    <property type="match status" value="1"/>
</dbReference>
<dbReference type="InterPro" id="IPR032694">
    <property type="entry name" value="CopC/D"/>
</dbReference>
<reference evidence="7" key="1">
    <citation type="journal article" date="2021" name="PeerJ">
        <title>Extensive microbial diversity within the chicken gut microbiome revealed by metagenomics and culture.</title>
        <authorList>
            <person name="Gilroy R."/>
            <person name="Ravi A."/>
            <person name="Getino M."/>
            <person name="Pursley I."/>
            <person name="Horton D.L."/>
            <person name="Alikhan N.F."/>
            <person name="Baker D."/>
            <person name="Gharbi K."/>
            <person name="Hall N."/>
            <person name="Watson M."/>
            <person name="Adriaenssens E.M."/>
            <person name="Foster-Nyarko E."/>
            <person name="Jarju S."/>
            <person name="Secka A."/>
            <person name="Antonio M."/>
            <person name="Oren A."/>
            <person name="Chaudhuri R.R."/>
            <person name="La Ragione R."/>
            <person name="Hildebrand F."/>
            <person name="Pallen M.J."/>
        </authorList>
    </citation>
    <scope>NUCLEOTIDE SEQUENCE</scope>
    <source>
        <strain evidence="7">ChiHejej3B27-3195</strain>
    </source>
</reference>
<feature type="non-terminal residue" evidence="7">
    <location>
        <position position="233"/>
    </location>
</feature>
<evidence type="ECO:0000256" key="3">
    <source>
        <dbReference type="ARBA" id="ARBA00022729"/>
    </source>
</evidence>
<sequence length="233" mass="24124">MKTATKTGIKTASETATAAATGTAPLTRAAPSAGPSPRPARSRWGRISFLTMVPTCGLLLVGAPPAAAHDTLIASTPEADEVLEESPEEILLEFSGDGLTTGDTITNAIVVRDAEGENWEGETEVEGSTMSTELPESLPNGEYEILYRVVYSDGHDEELSFDFEVDDPDDADDASEAEDEPASDEGTEPAESAEAESGAEDEAGSASESDADEAGDDSTENAEATDATSDESG</sequence>
<gene>
    <name evidence="7" type="ORF">H9871_04650</name>
</gene>
<keyword evidence="3" id="KW-0732">Signal</keyword>
<reference evidence="7" key="2">
    <citation type="submission" date="2021-04" db="EMBL/GenBank/DDBJ databases">
        <authorList>
            <person name="Gilroy R."/>
        </authorList>
    </citation>
    <scope>NUCLEOTIDE SEQUENCE</scope>
    <source>
        <strain evidence="7">ChiHejej3B27-3195</strain>
    </source>
</reference>
<protein>
    <submittedName>
        <fullName evidence="7">Copper resistance protein CopC</fullName>
    </submittedName>
</protein>
<dbReference type="PANTHER" id="PTHR34820">
    <property type="entry name" value="INNER MEMBRANE PROTEIN YEBZ"/>
    <property type="match status" value="1"/>
</dbReference>
<keyword evidence="2" id="KW-0479">Metal-binding</keyword>
<dbReference type="Gene3D" id="2.60.40.1220">
    <property type="match status" value="1"/>
</dbReference>
<evidence type="ECO:0000256" key="4">
    <source>
        <dbReference type="ARBA" id="ARBA00023008"/>
    </source>
</evidence>
<evidence type="ECO:0000313" key="8">
    <source>
        <dbReference type="Proteomes" id="UP000824151"/>
    </source>
</evidence>
<dbReference type="AlphaFoldDB" id="A0A9D1US57"/>
<dbReference type="GO" id="GO:0030313">
    <property type="term" value="C:cell envelope"/>
    <property type="evidence" value="ECO:0007669"/>
    <property type="project" value="UniProtKB-SubCell"/>
</dbReference>
<evidence type="ECO:0000259" key="6">
    <source>
        <dbReference type="Pfam" id="PF04234"/>
    </source>
</evidence>
<dbReference type="InterPro" id="IPR007348">
    <property type="entry name" value="CopC_dom"/>
</dbReference>
<evidence type="ECO:0000256" key="1">
    <source>
        <dbReference type="ARBA" id="ARBA00004196"/>
    </source>
</evidence>
<evidence type="ECO:0000256" key="2">
    <source>
        <dbReference type="ARBA" id="ARBA00022723"/>
    </source>
</evidence>
<feature type="region of interest" description="Disordered" evidence="5">
    <location>
        <begin position="1"/>
        <end position="41"/>
    </location>
</feature>
<dbReference type="InterPro" id="IPR014755">
    <property type="entry name" value="Cu-Rt/internalin_Ig-like"/>
</dbReference>
<dbReference type="GO" id="GO:0006825">
    <property type="term" value="P:copper ion transport"/>
    <property type="evidence" value="ECO:0007669"/>
    <property type="project" value="InterPro"/>
</dbReference>
<organism evidence="7 8">
    <name type="scientific">Candidatus Nesterenkonia stercoripullorum</name>
    <dbReference type="NCBI Taxonomy" id="2838701"/>
    <lineage>
        <taxon>Bacteria</taxon>
        <taxon>Bacillati</taxon>
        <taxon>Actinomycetota</taxon>
        <taxon>Actinomycetes</taxon>
        <taxon>Micrococcales</taxon>
        <taxon>Micrococcaceae</taxon>
        <taxon>Nesterenkonia</taxon>
    </lineage>
</organism>
<dbReference type="GO" id="GO:0005886">
    <property type="term" value="C:plasma membrane"/>
    <property type="evidence" value="ECO:0007669"/>
    <property type="project" value="TreeGrafter"/>
</dbReference>